<proteinExistence type="predicted"/>
<dbReference type="Pfam" id="PF10545">
    <property type="entry name" value="MADF_DNA_bdg"/>
    <property type="match status" value="1"/>
</dbReference>
<comment type="caution">
    <text evidence="4">The sequence shown here is derived from an EMBL/GenBank/DDBJ whole genome shotgun (WGS) entry which is preliminary data.</text>
</comment>
<evidence type="ECO:0000313" key="6">
    <source>
        <dbReference type="Proteomes" id="UP000494106"/>
    </source>
</evidence>
<dbReference type="Pfam" id="PF02944">
    <property type="entry name" value="BESS"/>
    <property type="match status" value="1"/>
</dbReference>
<feature type="domain" description="MADF" evidence="2">
    <location>
        <begin position="14"/>
        <end position="100"/>
    </location>
</feature>
<dbReference type="PROSITE" id="PS51029">
    <property type="entry name" value="MADF"/>
    <property type="match status" value="1"/>
</dbReference>
<comment type="subcellular location">
    <subcellularLocation>
        <location evidence="1">Nucleus</location>
    </subcellularLocation>
</comment>
<evidence type="ECO:0000259" key="2">
    <source>
        <dbReference type="PROSITE" id="PS51029"/>
    </source>
</evidence>
<organism evidence="4 6">
    <name type="scientific">Arctia plantaginis</name>
    <name type="common">Wood tiger moth</name>
    <name type="synonym">Phalaena plantaginis</name>
    <dbReference type="NCBI Taxonomy" id="874455"/>
    <lineage>
        <taxon>Eukaryota</taxon>
        <taxon>Metazoa</taxon>
        <taxon>Ecdysozoa</taxon>
        <taxon>Arthropoda</taxon>
        <taxon>Hexapoda</taxon>
        <taxon>Insecta</taxon>
        <taxon>Pterygota</taxon>
        <taxon>Neoptera</taxon>
        <taxon>Endopterygota</taxon>
        <taxon>Lepidoptera</taxon>
        <taxon>Glossata</taxon>
        <taxon>Ditrysia</taxon>
        <taxon>Noctuoidea</taxon>
        <taxon>Erebidae</taxon>
        <taxon>Arctiinae</taxon>
        <taxon>Arctia</taxon>
    </lineage>
</organism>
<dbReference type="InterPro" id="IPR039353">
    <property type="entry name" value="TF_Adf1"/>
</dbReference>
<dbReference type="AlphaFoldDB" id="A0A8S1AZX9"/>
<dbReference type="GO" id="GO:0003677">
    <property type="term" value="F:DNA binding"/>
    <property type="evidence" value="ECO:0007669"/>
    <property type="project" value="InterPro"/>
</dbReference>
<dbReference type="PANTHER" id="PTHR12243">
    <property type="entry name" value="MADF DOMAIN TRANSCRIPTION FACTOR"/>
    <property type="match status" value="1"/>
</dbReference>
<dbReference type="GO" id="GO:0005667">
    <property type="term" value="C:transcription regulator complex"/>
    <property type="evidence" value="ECO:0007669"/>
    <property type="project" value="TreeGrafter"/>
</dbReference>
<dbReference type="PANTHER" id="PTHR12243:SF64">
    <property type="entry name" value="DORSAL INTERACTING PROTEIN 3-RELATED"/>
    <property type="match status" value="1"/>
</dbReference>
<keyword evidence="1" id="KW-0539">Nucleus</keyword>
<evidence type="ECO:0000313" key="5">
    <source>
        <dbReference type="EMBL" id="CAB3253011.1"/>
    </source>
</evidence>
<dbReference type="Proteomes" id="UP000494256">
    <property type="component" value="Unassembled WGS sequence"/>
</dbReference>
<accession>A0A8S1AZX9</accession>
<protein>
    <recommendedName>
        <fullName evidence="8">Transcription factor Adf-1</fullName>
    </recommendedName>
</protein>
<evidence type="ECO:0008006" key="8">
    <source>
        <dbReference type="Google" id="ProtNLM"/>
    </source>
</evidence>
<dbReference type="InterPro" id="IPR006578">
    <property type="entry name" value="MADF-dom"/>
</dbReference>
<evidence type="ECO:0000256" key="1">
    <source>
        <dbReference type="PROSITE-ProRule" id="PRU00371"/>
    </source>
</evidence>
<dbReference type="GO" id="GO:0005634">
    <property type="term" value="C:nucleus"/>
    <property type="evidence" value="ECO:0007669"/>
    <property type="project" value="UniProtKB-SubCell"/>
</dbReference>
<feature type="domain" description="BESS" evidence="3">
    <location>
        <begin position="166"/>
        <end position="205"/>
    </location>
</feature>
<name>A0A8S1AZX9_ARCPL</name>
<keyword evidence="6" id="KW-1185">Reference proteome</keyword>
<sequence>MPRRMALSDQTAKILIKEVKKRGCLWDPDDDRYNNRYHMARAWSEIGNLLHMPEDCLRVKWKNIRDIFMKEIRKYGPAIEDYTGKWKHFEALGFLHKTTTRGNLSNNEENSSEDKELPVTKQEYVDPDVEADEEGRNEEVEVYFSEHFEAQDPLPDKRIKLSTSDDDFDIMFLKSLAPYFKKLDPIRKLVVRSKMQDMLLNEIAAQSSTTSFQLKRS</sequence>
<dbReference type="GO" id="GO:0006357">
    <property type="term" value="P:regulation of transcription by RNA polymerase II"/>
    <property type="evidence" value="ECO:0007669"/>
    <property type="project" value="TreeGrafter"/>
</dbReference>
<dbReference type="InterPro" id="IPR004210">
    <property type="entry name" value="BESS_motif"/>
</dbReference>
<dbReference type="SMART" id="SM00595">
    <property type="entry name" value="MADF"/>
    <property type="match status" value="1"/>
</dbReference>
<evidence type="ECO:0000313" key="4">
    <source>
        <dbReference type="EMBL" id="CAB3251833.1"/>
    </source>
</evidence>
<dbReference type="OrthoDB" id="6487365at2759"/>
<evidence type="ECO:0000259" key="3">
    <source>
        <dbReference type="PROSITE" id="PS51031"/>
    </source>
</evidence>
<evidence type="ECO:0000313" key="7">
    <source>
        <dbReference type="Proteomes" id="UP000494256"/>
    </source>
</evidence>
<dbReference type="Proteomes" id="UP000494106">
    <property type="component" value="Unassembled WGS sequence"/>
</dbReference>
<dbReference type="EMBL" id="CADEBC010000551">
    <property type="protein sequence ID" value="CAB3251833.1"/>
    <property type="molecule type" value="Genomic_DNA"/>
</dbReference>
<reference evidence="6 7" key="1">
    <citation type="submission" date="2020-04" db="EMBL/GenBank/DDBJ databases">
        <authorList>
            <person name="Wallbank WR R."/>
            <person name="Pardo Diaz C."/>
            <person name="Kozak K."/>
            <person name="Martin S."/>
            <person name="Jiggins C."/>
            <person name="Moest M."/>
            <person name="Warren A I."/>
            <person name="Byers J.R.P. K."/>
            <person name="Montejo-Kovacevich G."/>
            <person name="Yen C E."/>
        </authorList>
    </citation>
    <scope>NUCLEOTIDE SEQUENCE [LARGE SCALE GENOMIC DNA]</scope>
</reference>
<gene>
    <name evidence="4" type="ORF">APLA_LOCUS13218</name>
    <name evidence="5" type="ORF">APLA_LOCUS14197</name>
</gene>
<dbReference type="PROSITE" id="PS51031">
    <property type="entry name" value="BESS"/>
    <property type="match status" value="1"/>
</dbReference>
<dbReference type="EMBL" id="CADEBD010000388">
    <property type="protein sequence ID" value="CAB3253011.1"/>
    <property type="molecule type" value="Genomic_DNA"/>
</dbReference>